<dbReference type="EMBL" id="WTXG01000002">
    <property type="protein sequence ID" value="KAI0306923.1"/>
    <property type="molecule type" value="Genomic_DNA"/>
</dbReference>
<accession>A0AAD4MC62</accession>
<feature type="region of interest" description="Disordered" evidence="1">
    <location>
        <begin position="73"/>
        <end position="101"/>
    </location>
</feature>
<dbReference type="AlphaFoldDB" id="A0AAD4MC62"/>
<evidence type="ECO:0000313" key="2">
    <source>
        <dbReference type="EMBL" id="KAI0306923.1"/>
    </source>
</evidence>
<gene>
    <name evidence="2" type="ORF">B0F90DRAFT_494008</name>
</gene>
<keyword evidence="3" id="KW-1185">Reference proteome</keyword>
<protein>
    <submittedName>
        <fullName evidence="2">Uncharacterized protein</fullName>
    </submittedName>
</protein>
<name>A0AAD4MC62_9AGAM</name>
<sequence length="236" mass="25581">MERILRHTRPTRSSHHRLGTHSLTLPSKVTFLHLMRPLYPQHLPRIYIISPVSTLKLAHSHLLRAMFDIDFSAPPPPRPPRLRSPSPLTSKKGAGESITPTSVTVRLASKASLTSIHQIQISTTPSVSTGSSSEGSVYSPEPEPVPNSSDLGINHTREGAFPPSTILVTPADRHQSFPENSIRLVAELPSKNQLPDLPKNTLDSVTSTATRSANDELSPSTARPRSSVESVAGLVV</sequence>
<feature type="compositionally biased region" description="Low complexity" evidence="1">
    <location>
        <begin position="122"/>
        <end position="140"/>
    </location>
</feature>
<reference evidence="2" key="1">
    <citation type="journal article" date="2022" name="New Phytol.">
        <title>Evolutionary transition to the ectomycorrhizal habit in the genomes of a hyperdiverse lineage of mushroom-forming fungi.</title>
        <authorList>
            <person name="Looney B."/>
            <person name="Miyauchi S."/>
            <person name="Morin E."/>
            <person name="Drula E."/>
            <person name="Courty P.E."/>
            <person name="Kohler A."/>
            <person name="Kuo A."/>
            <person name="LaButti K."/>
            <person name="Pangilinan J."/>
            <person name="Lipzen A."/>
            <person name="Riley R."/>
            <person name="Andreopoulos W."/>
            <person name="He G."/>
            <person name="Johnson J."/>
            <person name="Nolan M."/>
            <person name="Tritt A."/>
            <person name="Barry K.W."/>
            <person name="Grigoriev I.V."/>
            <person name="Nagy L.G."/>
            <person name="Hibbett D."/>
            <person name="Henrissat B."/>
            <person name="Matheny P.B."/>
            <person name="Labbe J."/>
            <person name="Martin F.M."/>
        </authorList>
    </citation>
    <scope>NUCLEOTIDE SEQUENCE</scope>
    <source>
        <strain evidence="2">BPL690</strain>
    </source>
</reference>
<proteinExistence type="predicted"/>
<evidence type="ECO:0000256" key="1">
    <source>
        <dbReference type="SAM" id="MobiDB-lite"/>
    </source>
</evidence>
<comment type="caution">
    <text evidence="2">The sequence shown here is derived from an EMBL/GenBank/DDBJ whole genome shotgun (WGS) entry which is preliminary data.</text>
</comment>
<dbReference type="Proteomes" id="UP001203297">
    <property type="component" value="Unassembled WGS sequence"/>
</dbReference>
<evidence type="ECO:0000313" key="3">
    <source>
        <dbReference type="Proteomes" id="UP001203297"/>
    </source>
</evidence>
<feature type="region of interest" description="Disordered" evidence="1">
    <location>
        <begin position="122"/>
        <end position="163"/>
    </location>
</feature>
<feature type="region of interest" description="Disordered" evidence="1">
    <location>
        <begin position="189"/>
        <end position="236"/>
    </location>
</feature>
<feature type="compositionally biased region" description="Polar residues" evidence="1">
    <location>
        <begin position="201"/>
        <end position="229"/>
    </location>
</feature>
<organism evidence="2 3">
    <name type="scientific">Multifurca ochricompacta</name>
    <dbReference type="NCBI Taxonomy" id="376703"/>
    <lineage>
        <taxon>Eukaryota</taxon>
        <taxon>Fungi</taxon>
        <taxon>Dikarya</taxon>
        <taxon>Basidiomycota</taxon>
        <taxon>Agaricomycotina</taxon>
        <taxon>Agaricomycetes</taxon>
        <taxon>Russulales</taxon>
        <taxon>Russulaceae</taxon>
        <taxon>Multifurca</taxon>
    </lineage>
</organism>